<keyword evidence="5" id="KW-1185">Reference proteome</keyword>
<dbReference type="PROSITE" id="PS51269">
    <property type="entry name" value="COMM"/>
    <property type="match status" value="1"/>
</dbReference>
<dbReference type="InterPro" id="IPR017920">
    <property type="entry name" value="COMM"/>
</dbReference>
<name>A0A913WPT9_EXADI</name>
<dbReference type="OrthoDB" id="1917519at2759"/>
<dbReference type="OMA" id="CNMAQMQ"/>
<sequence length="199" mass="22608">MELSSLVIEGLSMCGESSKLGDRSFRVLVREVFDILLRHKDENALSGSDDLTKVDVPSLKQMYTSLVTLVLESVKIDCDNATMSSTLEDSKWSTDRIEYFSKVYEEKKLEVEAMLSSTGSSHPHVVDVDWRLDYYIKNNHMDKVNKPTYLITLKTEQSGCASGKDVQFSCSMEQLQVSTLQKRREGFGLRTSYQNKLQP</sequence>
<evidence type="ECO:0000256" key="2">
    <source>
        <dbReference type="ARBA" id="ARBA00093469"/>
    </source>
</evidence>
<organism evidence="4 5">
    <name type="scientific">Exaiptasia diaphana</name>
    <name type="common">Tropical sea anemone</name>
    <name type="synonym">Aiptasia pulchella</name>
    <dbReference type="NCBI Taxonomy" id="2652724"/>
    <lineage>
        <taxon>Eukaryota</taxon>
        <taxon>Metazoa</taxon>
        <taxon>Cnidaria</taxon>
        <taxon>Anthozoa</taxon>
        <taxon>Hexacorallia</taxon>
        <taxon>Actiniaria</taxon>
        <taxon>Aiptasiidae</taxon>
        <taxon>Exaiptasia</taxon>
    </lineage>
</organism>
<dbReference type="Pfam" id="PF21672">
    <property type="entry name" value="COMM_HN"/>
    <property type="match status" value="1"/>
</dbReference>
<dbReference type="KEGG" id="epa:110231573"/>
<dbReference type="RefSeq" id="XP_020892259.1">
    <property type="nucleotide sequence ID" value="XM_021036600.2"/>
</dbReference>
<evidence type="ECO:0000313" key="4">
    <source>
        <dbReference type="EnsemblMetazoa" id="XP_020892259.1"/>
    </source>
</evidence>
<dbReference type="Pfam" id="PF07258">
    <property type="entry name" value="COMM_domain"/>
    <property type="match status" value="1"/>
</dbReference>
<dbReference type="AlphaFoldDB" id="A0A913WPT9"/>
<dbReference type="Proteomes" id="UP000887567">
    <property type="component" value="Unplaced"/>
</dbReference>
<evidence type="ECO:0000313" key="5">
    <source>
        <dbReference type="Proteomes" id="UP000887567"/>
    </source>
</evidence>
<reference evidence="4" key="1">
    <citation type="submission" date="2022-11" db="UniProtKB">
        <authorList>
            <consortium name="EnsemblMetazoa"/>
        </authorList>
    </citation>
    <scope>IDENTIFICATION</scope>
</reference>
<dbReference type="GeneID" id="110231573"/>
<dbReference type="PANTHER" id="PTHR31159:SF1">
    <property type="entry name" value="COMM DOMAIN-CONTAINING PROTEIN 3"/>
    <property type="match status" value="1"/>
</dbReference>
<accession>A0A913WPT9</accession>
<proteinExistence type="inferred from homology"/>
<feature type="domain" description="COMM" evidence="3">
    <location>
        <begin position="124"/>
        <end position="193"/>
    </location>
</feature>
<evidence type="ECO:0000256" key="1">
    <source>
        <dbReference type="ARBA" id="ARBA00016548"/>
    </source>
</evidence>
<protein>
    <recommendedName>
        <fullName evidence="1">COMM domain-containing protein 3</fullName>
    </recommendedName>
</protein>
<dbReference type="EnsemblMetazoa" id="XM_021036600.2">
    <property type="protein sequence ID" value="XP_020892259.1"/>
    <property type="gene ID" value="LOC110231573"/>
</dbReference>
<comment type="similarity">
    <text evidence="2">Belongs to the COMM domain-containing protein 3 family.</text>
</comment>
<dbReference type="GO" id="GO:0006814">
    <property type="term" value="P:sodium ion transport"/>
    <property type="evidence" value="ECO:0007669"/>
    <property type="project" value="InterPro"/>
</dbReference>
<dbReference type="PANTHER" id="PTHR31159">
    <property type="entry name" value="COMM DOMAIN-CONTAINING PROTEIN 3"/>
    <property type="match status" value="1"/>
</dbReference>
<dbReference type="CDD" id="cd04751">
    <property type="entry name" value="Commd3"/>
    <property type="match status" value="1"/>
</dbReference>
<dbReference type="InterPro" id="IPR037355">
    <property type="entry name" value="COMMD3"/>
</dbReference>
<evidence type="ECO:0000259" key="3">
    <source>
        <dbReference type="PROSITE" id="PS51269"/>
    </source>
</evidence>